<dbReference type="GO" id="GO:0005789">
    <property type="term" value="C:endoplasmic reticulum membrane"/>
    <property type="evidence" value="ECO:0007669"/>
    <property type="project" value="UniProtKB-SubCell"/>
</dbReference>
<organism evidence="10 11">
    <name type="scientific">Lichtheimia corymbifera JMRC:FSU:9682</name>
    <dbReference type="NCBI Taxonomy" id="1263082"/>
    <lineage>
        <taxon>Eukaryota</taxon>
        <taxon>Fungi</taxon>
        <taxon>Fungi incertae sedis</taxon>
        <taxon>Mucoromycota</taxon>
        <taxon>Mucoromycotina</taxon>
        <taxon>Mucoromycetes</taxon>
        <taxon>Mucorales</taxon>
        <taxon>Lichtheimiaceae</taxon>
        <taxon>Lichtheimia</taxon>
    </lineage>
</organism>
<dbReference type="InterPro" id="IPR016181">
    <property type="entry name" value="Acyl_CoA_acyltransferase"/>
</dbReference>
<dbReference type="PROSITE" id="PS51186">
    <property type="entry name" value="GNAT"/>
    <property type="match status" value="1"/>
</dbReference>
<dbReference type="VEuPathDB" id="FungiDB:LCOR_07594.1"/>
<keyword evidence="6" id="KW-0472">Membrane</keyword>
<evidence type="ECO:0000259" key="9">
    <source>
        <dbReference type="PROSITE" id="PS51186"/>
    </source>
</evidence>
<evidence type="ECO:0000313" key="11">
    <source>
        <dbReference type="Proteomes" id="UP000027586"/>
    </source>
</evidence>
<accession>A0A068S2T0</accession>
<dbReference type="OrthoDB" id="10039976at2759"/>
<evidence type="ECO:0000256" key="2">
    <source>
        <dbReference type="ARBA" id="ARBA00004586"/>
    </source>
</evidence>
<proteinExistence type="inferred from homology"/>
<dbReference type="InterPro" id="IPR000182">
    <property type="entry name" value="GNAT_dom"/>
</dbReference>
<gene>
    <name evidence="10" type="ORF">LCOR_07594.1</name>
</gene>
<keyword evidence="5" id="KW-0256">Endoplasmic reticulum</keyword>
<comment type="similarity">
    <text evidence="8">Belongs to the acetyltransferase family. GNA1 subfamily.</text>
</comment>
<evidence type="ECO:0000313" key="10">
    <source>
        <dbReference type="EMBL" id="CDH56564.1"/>
    </source>
</evidence>
<dbReference type="Proteomes" id="UP000027586">
    <property type="component" value="Unassembled WGS sequence"/>
</dbReference>
<keyword evidence="7 8" id="KW-0012">Acyltransferase</keyword>
<keyword evidence="4 8" id="KW-0808">Transferase</keyword>
<comment type="catalytic activity">
    <reaction evidence="8">
        <text>D-glucosamine 6-phosphate + acetyl-CoA = N-acetyl-D-glucosamine 6-phosphate + CoA + H(+)</text>
        <dbReference type="Rhea" id="RHEA:10292"/>
        <dbReference type="ChEBI" id="CHEBI:15378"/>
        <dbReference type="ChEBI" id="CHEBI:57287"/>
        <dbReference type="ChEBI" id="CHEBI:57288"/>
        <dbReference type="ChEBI" id="CHEBI:57513"/>
        <dbReference type="ChEBI" id="CHEBI:58725"/>
        <dbReference type="EC" id="2.3.1.4"/>
    </reaction>
</comment>
<comment type="caution">
    <text evidence="10">The sequence shown here is derived from an EMBL/GenBank/DDBJ whole genome shotgun (WGS) entry which is preliminary data.</text>
</comment>
<evidence type="ECO:0000256" key="8">
    <source>
        <dbReference type="RuleBase" id="RU365086"/>
    </source>
</evidence>
<protein>
    <recommendedName>
        <fullName evidence="8">Glucosamine 6-phosphate N-acetyltransferase</fullName>
        <ecNumber evidence="8">2.3.1.4</ecNumber>
    </recommendedName>
</protein>
<dbReference type="PANTHER" id="PTHR13355:SF11">
    <property type="entry name" value="GLUCOSAMINE 6-PHOSPHATE N-ACETYLTRANSFERASE"/>
    <property type="match status" value="1"/>
</dbReference>
<comment type="subcellular location">
    <subcellularLocation>
        <location evidence="1">Endomembrane system</location>
        <topology evidence="1">Peripheral membrane protein</topology>
    </subcellularLocation>
    <subcellularLocation>
        <location evidence="2">Endoplasmic reticulum membrane</location>
    </subcellularLocation>
</comment>
<dbReference type="PANTHER" id="PTHR13355">
    <property type="entry name" value="GLUCOSAMINE 6-PHOSPHATE N-ACETYLTRANSFERASE"/>
    <property type="match status" value="1"/>
</dbReference>
<dbReference type="STRING" id="1263082.A0A068S2T0"/>
<dbReference type="InterPro" id="IPR039143">
    <property type="entry name" value="GNPNAT1-like"/>
</dbReference>
<dbReference type="AlphaFoldDB" id="A0A068S2T0"/>
<feature type="domain" description="N-acetyltransferase" evidence="9">
    <location>
        <begin position="25"/>
        <end position="173"/>
    </location>
</feature>
<dbReference type="GO" id="GO:0004343">
    <property type="term" value="F:glucosamine 6-phosphate N-acetyltransferase activity"/>
    <property type="evidence" value="ECO:0007669"/>
    <property type="project" value="UniProtKB-UniRule"/>
</dbReference>
<evidence type="ECO:0000256" key="4">
    <source>
        <dbReference type="ARBA" id="ARBA00022679"/>
    </source>
</evidence>
<dbReference type="GO" id="GO:0006048">
    <property type="term" value="P:UDP-N-acetylglucosamine biosynthetic process"/>
    <property type="evidence" value="ECO:0007669"/>
    <property type="project" value="UniProtKB-UniRule"/>
</dbReference>
<name>A0A068S2T0_9FUNG</name>
<evidence type="ECO:0000256" key="1">
    <source>
        <dbReference type="ARBA" id="ARBA00004184"/>
    </source>
</evidence>
<dbReference type="EC" id="2.3.1.4" evidence="8"/>
<dbReference type="SUPFAM" id="SSF55729">
    <property type="entry name" value="Acyl-CoA N-acyltransferases (Nat)"/>
    <property type="match status" value="1"/>
</dbReference>
<dbReference type="Pfam" id="PF00583">
    <property type="entry name" value="Acetyltransf_1"/>
    <property type="match status" value="1"/>
</dbReference>
<dbReference type="UniPathway" id="UPA00113">
    <property type="reaction ID" value="UER00529"/>
</dbReference>
<dbReference type="CDD" id="cd04301">
    <property type="entry name" value="NAT_SF"/>
    <property type="match status" value="1"/>
</dbReference>
<reference evidence="10" key="1">
    <citation type="submission" date="2013-08" db="EMBL/GenBank/DDBJ databases">
        <title>Gene expansion shapes genome architecture in the human pathogen Lichtheimia corymbifera: an evolutionary genomics analysis in the ancient terrestrial Mucorales (Mucoromycotina).</title>
        <authorList>
            <person name="Schwartze V.U."/>
            <person name="Winter S."/>
            <person name="Shelest E."/>
            <person name="Marcet-Houben M."/>
            <person name="Horn F."/>
            <person name="Wehner S."/>
            <person name="Hoffmann K."/>
            <person name="Riege K."/>
            <person name="Sammeth M."/>
            <person name="Nowrousian M."/>
            <person name="Valiante V."/>
            <person name="Linde J."/>
            <person name="Jacobsen I.D."/>
            <person name="Marz M."/>
            <person name="Brakhage A.A."/>
            <person name="Gabaldon T."/>
            <person name="Bocker S."/>
            <person name="Voigt K."/>
        </authorList>
    </citation>
    <scope>NUCLEOTIDE SEQUENCE [LARGE SCALE GENOMIC DNA]</scope>
    <source>
        <strain evidence="10">FSU 9682</strain>
    </source>
</reference>
<evidence type="ECO:0000256" key="3">
    <source>
        <dbReference type="ARBA" id="ARBA00011738"/>
    </source>
</evidence>
<dbReference type="Gene3D" id="3.40.630.30">
    <property type="match status" value="1"/>
</dbReference>
<evidence type="ECO:0000256" key="5">
    <source>
        <dbReference type="ARBA" id="ARBA00022824"/>
    </source>
</evidence>
<evidence type="ECO:0000256" key="7">
    <source>
        <dbReference type="ARBA" id="ARBA00023315"/>
    </source>
</evidence>
<comment type="pathway">
    <text evidence="8">Nucleotide-sugar biosynthesis; UDP-N-acetyl-alpha-D-glucosamine biosynthesis; N-acetyl-alpha-D-glucosamine 1-phosphate from alpha-D-glucosamine 6-phosphate (route I): step 1/2.</text>
</comment>
<dbReference type="EMBL" id="CBTN010000038">
    <property type="protein sequence ID" value="CDH56564.1"/>
    <property type="molecule type" value="Genomic_DNA"/>
</dbReference>
<keyword evidence="11" id="KW-1185">Reference proteome</keyword>
<sequence>MVAEIALFDESLISPQVQAALPEGYTLRPLRANDYERGFLKVLEVLTEVGNQTKEEWMERFNYLKQHNHEYFTIAICDDRIDKVVAAGTIFVERKFVHNNGLVGHIEDIAVDGQQQGKKLGLRIIQALKYIGAKRNCYKVILDCSAKNIPFYEKCGFTQKEYEMAWYVTKSNL</sequence>
<dbReference type="GO" id="GO:0004059">
    <property type="term" value="F:aralkylamine N-acetyltransferase activity"/>
    <property type="evidence" value="ECO:0007669"/>
    <property type="project" value="EnsemblFungi"/>
</dbReference>
<dbReference type="FunFam" id="3.40.630.30:FF:000048">
    <property type="entry name" value="Glucosamine 6-phosphate N-acetyltransferase"/>
    <property type="match status" value="1"/>
</dbReference>
<evidence type="ECO:0000256" key="6">
    <source>
        <dbReference type="ARBA" id="ARBA00023136"/>
    </source>
</evidence>
<comment type="subunit">
    <text evidence="3">Homodimer.</text>
</comment>